<evidence type="ECO:0000313" key="3">
    <source>
        <dbReference type="EMBL" id="KAI5422414.1"/>
    </source>
</evidence>
<name>A0A9D4XJW7_PEA</name>
<dbReference type="Gramene" id="Psat04G0575100-T1">
    <property type="protein sequence ID" value="KAI5422414.1"/>
    <property type="gene ID" value="KIW84_045751"/>
</dbReference>
<dbReference type="Pfam" id="PF22936">
    <property type="entry name" value="Pol_BBD"/>
    <property type="match status" value="1"/>
</dbReference>
<evidence type="ECO:0000313" key="4">
    <source>
        <dbReference type="Proteomes" id="UP001058974"/>
    </source>
</evidence>
<evidence type="ECO:0000256" key="1">
    <source>
        <dbReference type="SAM" id="MobiDB-lite"/>
    </source>
</evidence>
<accession>A0A9D4XJW7</accession>
<proteinExistence type="predicted"/>
<evidence type="ECO:0000259" key="2">
    <source>
        <dbReference type="Pfam" id="PF22936"/>
    </source>
</evidence>
<dbReference type="Proteomes" id="UP001058974">
    <property type="component" value="Chromosome 4"/>
</dbReference>
<comment type="caution">
    <text evidence="3">The sequence shown here is derived from an EMBL/GenBank/DDBJ whole genome shotgun (WGS) entry which is preliminary data.</text>
</comment>
<reference evidence="3 4" key="1">
    <citation type="journal article" date="2022" name="Nat. Genet.">
        <title>Improved pea reference genome and pan-genome highlight genomic features and evolutionary characteristics.</title>
        <authorList>
            <person name="Yang T."/>
            <person name="Liu R."/>
            <person name="Luo Y."/>
            <person name="Hu S."/>
            <person name="Wang D."/>
            <person name="Wang C."/>
            <person name="Pandey M.K."/>
            <person name="Ge S."/>
            <person name="Xu Q."/>
            <person name="Li N."/>
            <person name="Li G."/>
            <person name="Huang Y."/>
            <person name="Saxena R.K."/>
            <person name="Ji Y."/>
            <person name="Li M."/>
            <person name="Yan X."/>
            <person name="He Y."/>
            <person name="Liu Y."/>
            <person name="Wang X."/>
            <person name="Xiang C."/>
            <person name="Varshney R.K."/>
            <person name="Ding H."/>
            <person name="Gao S."/>
            <person name="Zong X."/>
        </authorList>
    </citation>
    <scope>NUCLEOTIDE SEQUENCE [LARGE SCALE GENOMIC DNA]</scope>
    <source>
        <strain evidence="3 4">cv. Zhongwan 6</strain>
    </source>
</reference>
<dbReference type="EMBL" id="JAMSHJ010000004">
    <property type="protein sequence ID" value="KAI5422414.1"/>
    <property type="molecule type" value="Genomic_DNA"/>
</dbReference>
<organism evidence="3 4">
    <name type="scientific">Pisum sativum</name>
    <name type="common">Garden pea</name>
    <name type="synonym">Lathyrus oleraceus</name>
    <dbReference type="NCBI Taxonomy" id="3888"/>
    <lineage>
        <taxon>Eukaryota</taxon>
        <taxon>Viridiplantae</taxon>
        <taxon>Streptophyta</taxon>
        <taxon>Embryophyta</taxon>
        <taxon>Tracheophyta</taxon>
        <taxon>Spermatophyta</taxon>
        <taxon>Magnoliopsida</taxon>
        <taxon>eudicotyledons</taxon>
        <taxon>Gunneridae</taxon>
        <taxon>Pentapetalae</taxon>
        <taxon>rosids</taxon>
        <taxon>fabids</taxon>
        <taxon>Fabales</taxon>
        <taxon>Fabaceae</taxon>
        <taxon>Papilionoideae</taxon>
        <taxon>50 kb inversion clade</taxon>
        <taxon>NPAAA clade</taxon>
        <taxon>Hologalegina</taxon>
        <taxon>IRL clade</taxon>
        <taxon>Fabeae</taxon>
        <taxon>Lathyrus</taxon>
    </lineage>
</organism>
<feature type="region of interest" description="Disordered" evidence="1">
    <location>
        <begin position="127"/>
        <end position="146"/>
    </location>
</feature>
<keyword evidence="4" id="KW-1185">Reference proteome</keyword>
<gene>
    <name evidence="3" type="ORF">KIW84_045751</name>
</gene>
<sequence length="180" mass="20309">MGNDYALEIAGVGTVKIKMYDGTIRTTQEVRHVKGLKKNLLSIGQLDDLGCKTHIEGGILKVVRGALVVMKVEKLSANQYILMGETLQEENELQREQENDSTSKDITTYHIDGKSVEDDSFKAKPEHEAQELEEPDGVEVRQPTRQKRKLNWQSDYVMASHHAYCLLTEDGEPSTFQEAM</sequence>
<protein>
    <recommendedName>
        <fullName evidence="2">Retrovirus-related Pol polyprotein from transposon TNT 1-94-like beta-barrel domain-containing protein</fullName>
    </recommendedName>
</protein>
<dbReference type="InterPro" id="IPR054722">
    <property type="entry name" value="PolX-like_BBD"/>
</dbReference>
<dbReference type="AlphaFoldDB" id="A0A9D4XJW7"/>
<feature type="domain" description="Retrovirus-related Pol polyprotein from transposon TNT 1-94-like beta-barrel" evidence="2">
    <location>
        <begin position="1"/>
        <end position="51"/>
    </location>
</feature>